<dbReference type="SUPFAM" id="SSF52540">
    <property type="entry name" value="P-loop containing nucleoside triphosphate hydrolases"/>
    <property type="match status" value="1"/>
</dbReference>
<dbReference type="Proteomes" id="UP000753908">
    <property type="component" value="Unassembled WGS sequence"/>
</dbReference>
<evidence type="ECO:0000256" key="10">
    <source>
        <dbReference type="ARBA" id="ARBA00057735"/>
    </source>
</evidence>
<reference evidence="13" key="2">
    <citation type="journal article" date="2022" name="Microbiol. Resour. Announc.">
        <title>Metagenome Sequencing to Explore Phylogenomics of Terrestrial Cyanobacteria.</title>
        <authorList>
            <person name="Ward R.D."/>
            <person name="Stajich J.E."/>
            <person name="Johansen J.R."/>
            <person name="Huntemann M."/>
            <person name="Clum A."/>
            <person name="Foster B."/>
            <person name="Foster B."/>
            <person name="Roux S."/>
            <person name="Palaniappan K."/>
            <person name="Varghese N."/>
            <person name="Mukherjee S."/>
            <person name="Reddy T.B.K."/>
            <person name="Daum C."/>
            <person name="Copeland A."/>
            <person name="Chen I.A."/>
            <person name="Ivanova N.N."/>
            <person name="Kyrpides N.C."/>
            <person name="Shapiro N."/>
            <person name="Eloe-Fadrosh E.A."/>
            <person name="Pietrasiak N."/>
        </authorList>
    </citation>
    <scope>NUCLEOTIDE SEQUENCE</scope>
    <source>
        <strain evidence="13">CPER-KK1</strain>
    </source>
</reference>
<evidence type="ECO:0000256" key="5">
    <source>
        <dbReference type="ARBA" id="ARBA00022727"/>
    </source>
</evidence>
<dbReference type="HAMAP" id="MF_00165">
    <property type="entry name" value="Thymidylate_kinase"/>
    <property type="match status" value="1"/>
</dbReference>
<dbReference type="GO" id="GO:0006227">
    <property type="term" value="P:dUDP biosynthetic process"/>
    <property type="evidence" value="ECO:0007669"/>
    <property type="project" value="TreeGrafter"/>
</dbReference>
<sequence length="233" mass="26215">MQGLLIVFEGVEGSGKTTQLQRSLHWLQDKGVSECLGTFAQEMSVVATREPGGTSLGLGLRKLLLEEGSRYENTTPIPIQDRAELLLYAADRAQHVEEFLKPHLASGMIILCDRYTDSTIAYQGYGRGLDLTLIQQLNEIATGGLESDLTLWLDVDAETGLKRARQRGRADRIEQADFAFHQRVQQGFQQLATSYPKRIVRIDGSKSEEDVHLAIQEILRQRLSQWYSKLSRP</sequence>
<evidence type="ECO:0000256" key="7">
    <source>
        <dbReference type="ARBA" id="ARBA00022777"/>
    </source>
</evidence>
<evidence type="ECO:0000256" key="3">
    <source>
        <dbReference type="ARBA" id="ARBA00017144"/>
    </source>
</evidence>
<evidence type="ECO:0000256" key="2">
    <source>
        <dbReference type="ARBA" id="ARBA00012980"/>
    </source>
</evidence>
<dbReference type="InterPro" id="IPR039430">
    <property type="entry name" value="Thymidylate_kin-like_dom"/>
</dbReference>
<evidence type="ECO:0000256" key="4">
    <source>
        <dbReference type="ARBA" id="ARBA00022679"/>
    </source>
</evidence>
<evidence type="ECO:0000256" key="11">
    <source>
        <dbReference type="HAMAP-Rule" id="MF_00165"/>
    </source>
</evidence>
<comment type="function">
    <text evidence="10 11">Phosphorylation of dTMP to form dTDP in both de novo and salvage pathways of dTTP synthesis.</text>
</comment>
<comment type="caution">
    <text evidence="13">The sequence shown here is derived from an EMBL/GenBank/DDBJ whole genome shotgun (WGS) entry which is preliminary data.</text>
</comment>
<dbReference type="CDD" id="cd01672">
    <property type="entry name" value="TMPK"/>
    <property type="match status" value="1"/>
</dbReference>
<dbReference type="InterPro" id="IPR018095">
    <property type="entry name" value="Thymidylate_kin_CS"/>
</dbReference>
<evidence type="ECO:0000313" key="14">
    <source>
        <dbReference type="Proteomes" id="UP000753908"/>
    </source>
</evidence>
<dbReference type="GO" id="GO:0006233">
    <property type="term" value="P:dTDP biosynthetic process"/>
    <property type="evidence" value="ECO:0007669"/>
    <property type="project" value="InterPro"/>
</dbReference>
<evidence type="ECO:0000256" key="6">
    <source>
        <dbReference type="ARBA" id="ARBA00022741"/>
    </source>
</evidence>
<dbReference type="InterPro" id="IPR027417">
    <property type="entry name" value="P-loop_NTPase"/>
</dbReference>
<dbReference type="GO" id="GO:0004798">
    <property type="term" value="F:dTMP kinase activity"/>
    <property type="evidence" value="ECO:0007669"/>
    <property type="project" value="UniProtKB-UniRule"/>
</dbReference>
<evidence type="ECO:0000256" key="8">
    <source>
        <dbReference type="ARBA" id="ARBA00022840"/>
    </source>
</evidence>
<dbReference type="GO" id="GO:0006235">
    <property type="term" value="P:dTTP biosynthetic process"/>
    <property type="evidence" value="ECO:0007669"/>
    <property type="project" value="UniProtKB-UniRule"/>
</dbReference>
<keyword evidence="5 11" id="KW-0545">Nucleotide biosynthesis</keyword>
<dbReference type="PANTHER" id="PTHR10344:SF4">
    <property type="entry name" value="UMP-CMP KINASE 2, MITOCHONDRIAL"/>
    <property type="match status" value="1"/>
</dbReference>
<dbReference type="Pfam" id="PF02223">
    <property type="entry name" value="Thymidylate_kin"/>
    <property type="match status" value="1"/>
</dbReference>
<comment type="similarity">
    <text evidence="1 11">Belongs to the thymidylate kinase family.</text>
</comment>
<protein>
    <recommendedName>
        <fullName evidence="3 11">Thymidylate kinase</fullName>
        <ecNumber evidence="2 11">2.7.4.9</ecNumber>
    </recommendedName>
    <alternativeName>
        <fullName evidence="11">dTMP kinase</fullName>
    </alternativeName>
</protein>
<keyword evidence="7 11" id="KW-0418">Kinase</keyword>
<proteinExistence type="inferred from homology"/>
<feature type="domain" description="Thymidylate kinase-like" evidence="12">
    <location>
        <begin position="8"/>
        <end position="215"/>
    </location>
</feature>
<comment type="catalytic activity">
    <reaction evidence="9 11">
        <text>dTMP + ATP = dTDP + ADP</text>
        <dbReference type="Rhea" id="RHEA:13517"/>
        <dbReference type="ChEBI" id="CHEBI:30616"/>
        <dbReference type="ChEBI" id="CHEBI:58369"/>
        <dbReference type="ChEBI" id="CHEBI:63528"/>
        <dbReference type="ChEBI" id="CHEBI:456216"/>
        <dbReference type="EC" id="2.7.4.9"/>
    </reaction>
</comment>
<gene>
    <name evidence="11 13" type="primary">tmk</name>
    <name evidence="13" type="ORF">KME25_18750</name>
</gene>
<evidence type="ECO:0000259" key="12">
    <source>
        <dbReference type="Pfam" id="PF02223"/>
    </source>
</evidence>
<evidence type="ECO:0000256" key="1">
    <source>
        <dbReference type="ARBA" id="ARBA00009776"/>
    </source>
</evidence>
<dbReference type="PROSITE" id="PS01331">
    <property type="entry name" value="THYMIDYLATE_KINASE"/>
    <property type="match status" value="1"/>
</dbReference>
<dbReference type="FunFam" id="3.40.50.300:FF:000225">
    <property type="entry name" value="Thymidylate kinase"/>
    <property type="match status" value="1"/>
</dbReference>
<dbReference type="Gene3D" id="3.40.50.300">
    <property type="entry name" value="P-loop containing nucleotide triphosphate hydrolases"/>
    <property type="match status" value="1"/>
</dbReference>
<evidence type="ECO:0000313" key="13">
    <source>
        <dbReference type="EMBL" id="MBW4546463.1"/>
    </source>
</evidence>
<dbReference type="NCBIfam" id="TIGR00041">
    <property type="entry name" value="DTMP_kinase"/>
    <property type="match status" value="1"/>
</dbReference>
<name>A0A951UAG5_9CYAN</name>
<dbReference type="EMBL" id="JAHHIF010000025">
    <property type="protein sequence ID" value="MBW4546463.1"/>
    <property type="molecule type" value="Genomic_DNA"/>
</dbReference>
<evidence type="ECO:0000256" key="9">
    <source>
        <dbReference type="ARBA" id="ARBA00048743"/>
    </source>
</evidence>
<accession>A0A951UAG5</accession>
<dbReference type="EC" id="2.7.4.9" evidence="2 11"/>
<keyword evidence="8 11" id="KW-0067">ATP-binding</keyword>
<keyword evidence="4 11" id="KW-0808">Transferase</keyword>
<dbReference type="GO" id="GO:0005524">
    <property type="term" value="F:ATP binding"/>
    <property type="evidence" value="ECO:0007669"/>
    <property type="project" value="UniProtKB-UniRule"/>
</dbReference>
<dbReference type="InterPro" id="IPR018094">
    <property type="entry name" value="Thymidylate_kinase"/>
</dbReference>
<dbReference type="AlphaFoldDB" id="A0A951UAG5"/>
<dbReference type="PANTHER" id="PTHR10344">
    <property type="entry name" value="THYMIDYLATE KINASE"/>
    <property type="match status" value="1"/>
</dbReference>
<dbReference type="GO" id="GO:0005829">
    <property type="term" value="C:cytosol"/>
    <property type="evidence" value="ECO:0007669"/>
    <property type="project" value="TreeGrafter"/>
</dbReference>
<keyword evidence="6 11" id="KW-0547">Nucleotide-binding</keyword>
<feature type="binding site" evidence="11">
    <location>
        <begin position="10"/>
        <end position="17"/>
    </location>
    <ligand>
        <name>ATP</name>
        <dbReference type="ChEBI" id="CHEBI:30616"/>
    </ligand>
</feature>
<organism evidence="13 14">
    <name type="scientific">Symplocastrum torsivum CPER-KK1</name>
    <dbReference type="NCBI Taxonomy" id="450513"/>
    <lineage>
        <taxon>Bacteria</taxon>
        <taxon>Bacillati</taxon>
        <taxon>Cyanobacteriota</taxon>
        <taxon>Cyanophyceae</taxon>
        <taxon>Oscillatoriophycideae</taxon>
        <taxon>Oscillatoriales</taxon>
        <taxon>Microcoleaceae</taxon>
        <taxon>Symplocastrum</taxon>
    </lineage>
</organism>
<reference evidence="13" key="1">
    <citation type="submission" date="2021-05" db="EMBL/GenBank/DDBJ databases">
        <authorList>
            <person name="Pietrasiak N."/>
            <person name="Ward R."/>
            <person name="Stajich J.E."/>
            <person name="Kurbessoian T."/>
        </authorList>
    </citation>
    <scope>NUCLEOTIDE SEQUENCE</scope>
    <source>
        <strain evidence="13">CPER-KK1</strain>
    </source>
</reference>